<evidence type="ECO:0000313" key="10">
    <source>
        <dbReference type="Proteomes" id="UP000257131"/>
    </source>
</evidence>
<evidence type="ECO:0000259" key="8">
    <source>
        <dbReference type="Pfam" id="PF00155"/>
    </source>
</evidence>
<keyword evidence="4 7" id="KW-0808">Transferase</keyword>
<evidence type="ECO:0000313" key="9">
    <source>
        <dbReference type="EMBL" id="REC57062.1"/>
    </source>
</evidence>
<sequence length="384" mass="40855">MRNSRRGEVDPFIVMDVMEAARAAEAAGRHIVHMEVGQPGTPAPAAARAALAQAMEAGPLGYTVALGLPELRARIARLYGEWYGLDLDPARVVVTAGSSGAFVLAFTALFDAGERVGIGAPGYPSYRQILRALDLEAVDIPTQPENRYQPVPAELEGQGLPGLLVASPANPTGTMLGRDDLARLIGWAQGAGAAFVSDEIYHGIEYEAKAVTALEVSDDVYVINSFSKYFSMTGWRVGWMVVPPDHVRRVERLAQNLFICPSHAAQVAALAALDAGEELRANLAAYAENRRLMLEGLPKAGFTEIAPPDGAFYVYADVSAITDDSLGFAKAILEEAGVAVTPGLDFDPARGGGTLRFSYATGTADIREGLARLEAFMRARGHIA</sequence>
<evidence type="ECO:0000256" key="7">
    <source>
        <dbReference type="RuleBase" id="RU000481"/>
    </source>
</evidence>
<comment type="cofactor">
    <cofactor evidence="1 7">
        <name>pyridoxal 5'-phosphate</name>
        <dbReference type="ChEBI" id="CHEBI:597326"/>
    </cofactor>
</comment>
<evidence type="ECO:0000256" key="6">
    <source>
        <dbReference type="ARBA" id="ARBA00049185"/>
    </source>
</evidence>
<dbReference type="PROSITE" id="PS00105">
    <property type="entry name" value="AA_TRANSFER_CLASS_1"/>
    <property type="match status" value="1"/>
</dbReference>
<organism evidence="9 10">
    <name type="scientific">Rhodosalinus sediminis</name>
    <dbReference type="NCBI Taxonomy" id="1940533"/>
    <lineage>
        <taxon>Bacteria</taxon>
        <taxon>Pseudomonadati</taxon>
        <taxon>Pseudomonadota</taxon>
        <taxon>Alphaproteobacteria</taxon>
        <taxon>Rhodobacterales</taxon>
        <taxon>Paracoccaceae</taxon>
        <taxon>Rhodosalinus</taxon>
    </lineage>
</organism>
<dbReference type="InterPro" id="IPR015424">
    <property type="entry name" value="PyrdxlP-dep_Trfase"/>
</dbReference>
<dbReference type="EMBL" id="QOHR01000008">
    <property type="protein sequence ID" value="REC57062.1"/>
    <property type="molecule type" value="Genomic_DNA"/>
</dbReference>
<evidence type="ECO:0000256" key="5">
    <source>
        <dbReference type="ARBA" id="ARBA00022898"/>
    </source>
</evidence>
<comment type="similarity">
    <text evidence="2 7">Belongs to the class-I pyridoxal-phosphate-dependent aminotransferase family.</text>
</comment>
<accession>A0A3D9BUE7</accession>
<dbReference type="SUPFAM" id="SSF53383">
    <property type="entry name" value="PLP-dependent transferases"/>
    <property type="match status" value="1"/>
</dbReference>
<gene>
    <name evidence="9" type="ORF">DRV84_08185</name>
</gene>
<keyword evidence="5" id="KW-0663">Pyridoxal phosphate</keyword>
<feature type="domain" description="Aminotransferase class I/classII large" evidence="8">
    <location>
        <begin position="31"/>
        <end position="368"/>
    </location>
</feature>
<protein>
    <recommendedName>
        <fullName evidence="7">Aminotransferase</fullName>
        <ecNumber evidence="7">2.6.1.-</ecNumber>
    </recommendedName>
</protein>
<evidence type="ECO:0000256" key="2">
    <source>
        <dbReference type="ARBA" id="ARBA00007441"/>
    </source>
</evidence>
<evidence type="ECO:0000256" key="4">
    <source>
        <dbReference type="ARBA" id="ARBA00022679"/>
    </source>
</evidence>
<dbReference type="PANTHER" id="PTHR46383">
    <property type="entry name" value="ASPARTATE AMINOTRANSFERASE"/>
    <property type="match status" value="1"/>
</dbReference>
<dbReference type="RefSeq" id="WP_115979399.1">
    <property type="nucleotide sequence ID" value="NZ_QOHR01000008.1"/>
</dbReference>
<name>A0A3D9BUE7_9RHOB</name>
<keyword evidence="3 7" id="KW-0032">Aminotransferase</keyword>
<dbReference type="InterPro" id="IPR004839">
    <property type="entry name" value="Aminotransferase_I/II_large"/>
</dbReference>
<dbReference type="Proteomes" id="UP000257131">
    <property type="component" value="Unassembled WGS sequence"/>
</dbReference>
<dbReference type="Gene3D" id="3.40.640.10">
    <property type="entry name" value="Type I PLP-dependent aspartate aminotransferase-like (Major domain)"/>
    <property type="match status" value="1"/>
</dbReference>
<dbReference type="AlphaFoldDB" id="A0A3D9BUE7"/>
<dbReference type="GO" id="GO:0030170">
    <property type="term" value="F:pyridoxal phosphate binding"/>
    <property type="evidence" value="ECO:0007669"/>
    <property type="project" value="InterPro"/>
</dbReference>
<dbReference type="CDD" id="cd00609">
    <property type="entry name" value="AAT_like"/>
    <property type="match status" value="1"/>
</dbReference>
<keyword evidence="10" id="KW-1185">Reference proteome</keyword>
<comment type="catalytic activity">
    <reaction evidence="6">
        <text>L-aspartate + 2-oxoglutarate = oxaloacetate + L-glutamate</text>
        <dbReference type="Rhea" id="RHEA:21824"/>
        <dbReference type="ChEBI" id="CHEBI:16452"/>
        <dbReference type="ChEBI" id="CHEBI:16810"/>
        <dbReference type="ChEBI" id="CHEBI:29985"/>
        <dbReference type="ChEBI" id="CHEBI:29991"/>
        <dbReference type="EC" id="2.6.1.1"/>
    </reaction>
</comment>
<comment type="caution">
    <text evidence="9">The sequence shown here is derived from an EMBL/GenBank/DDBJ whole genome shotgun (WGS) entry which is preliminary data.</text>
</comment>
<dbReference type="EC" id="2.6.1.-" evidence="7"/>
<proteinExistence type="inferred from homology"/>
<dbReference type="GO" id="GO:0006520">
    <property type="term" value="P:amino acid metabolic process"/>
    <property type="evidence" value="ECO:0007669"/>
    <property type="project" value="InterPro"/>
</dbReference>
<dbReference type="InterPro" id="IPR004838">
    <property type="entry name" value="NHTrfase_class1_PyrdxlP-BS"/>
</dbReference>
<dbReference type="OrthoDB" id="9763453at2"/>
<dbReference type="GO" id="GO:0004069">
    <property type="term" value="F:L-aspartate:2-oxoglutarate aminotransferase activity"/>
    <property type="evidence" value="ECO:0007669"/>
    <property type="project" value="UniProtKB-EC"/>
</dbReference>
<dbReference type="InterPro" id="IPR050596">
    <property type="entry name" value="AspAT/PAT-like"/>
</dbReference>
<dbReference type="PANTHER" id="PTHR46383:SF2">
    <property type="entry name" value="AMINOTRANSFERASE"/>
    <property type="match status" value="1"/>
</dbReference>
<dbReference type="Pfam" id="PF00155">
    <property type="entry name" value="Aminotran_1_2"/>
    <property type="match status" value="1"/>
</dbReference>
<evidence type="ECO:0000256" key="1">
    <source>
        <dbReference type="ARBA" id="ARBA00001933"/>
    </source>
</evidence>
<reference evidence="9 10" key="1">
    <citation type="journal article" date="2017" name="Int. J. Syst. Evol. Microbiol.">
        <title>Rhodosalinus sediminis gen. nov., sp. nov., isolated from marine saltern.</title>
        <authorList>
            <person name="Guo L.Y."/>
            <person name="Ling S.K."/>
            <person name="Li C.M."/>
            <person name="Chen G.J."/>
            <person name="Du Z.J."/>
        </authorList>
    </citation>
    <scope>NUCLEOTIDE SEQUENCE [LARGE SCALE GENOMIC DNA]</scope>
    <source>
        <strain evidence="9 10">WDN1C137</strain>
    </source>
</reference>
<dbReference type="InterPro" id="IPR015421">
    <property type="entry name" value="PyrdxlP-dep_Trfase_major"/>
</dbReference>
<evidence type="ECO:0000256" key="3">
    <source>
        <dbReference type="ARBA" id="ARBA00022576"/>
    </source>
</evidence>